<dbReference type="EMBL" id="CACVKT020006176">
    <property type="protein sequence ID" value="CAC5400188.1"/>
    <property type="molecule type" value="Genomic_DNA"/>
</dbReference>
<evidence type="ECO:0000313" key="3">
    <source>
        <dbReference type="EMBL" id="CAC5400188.1"/>
    </source>
</evidence>
<dbReference type="Proteomes" id="UP000507470">
    <property type="component" value="Unassembled WGS sequence"/>
</dbReference>
<dbReference type="AlphaFoldDB" id="A0A6J8CUD4"/>
<dbReference type="PANTHER" id="PTHR33332">
    <property type="entry name" value="REVERSE TRANSCRIPTASE DOMAIN-CONTAINING PROTEIN"/>
    <property type="match status" value="1"/>
</dbReference>
<sequence>MSYRKFSDIKTTDFIQNLSTTKIVQNREGSVENTVNLYNTELSSIIDRHAPLKSKNIIMRPNTEWYTDELRKAKRDRRKAERRMRKSNLTVHRQMFQDACLKASKLLLKSKKDYLSTKISEIEHDQKQLHRLTNDLMGNRREVILPSHKDEKVLADKFCEFFVGKISAIRDNLTAKNDASSYNRDTMRADIKFEGEPLRSLSPVSNDELRKIILAAPTKSCELDPLPTKLLKPCVDHLLASITDRVNTSLSEQYVPLSFKQAVVRPLPKKPSLDTEVLKNYRPVSNLPFISKTLEKVVDSRLENHMSSHSLHDSVQSAYRACHSSETALLRVHHDIAYALDNNCCSVLLMLDLSAAFDTIDHQILFDRLEYSFGVTGDALLWLQSYLMNRTQRVAIGSVQSDDIKLDFGVPQGSVLGPKLYCIFAKPVGEICRRHGMSYHSYADDTQVCQIIRPQGDWCDLSKRLEKCLSDIGDWMSANMLKLNEDKTELIIFAPKHQMKYLSDFRLTFDGTVLSDVSCVKNLGMYFDKTISMEHQASAITKACFYQIRNISRIRSLISVEACKTLVCSLFTSRLDYGNALLYGTNTNIIS</sequence>
<dbReference type="InterPro" id="IPR000477">
    <property type="entry name" value="RT_dom"/>
</dbReference>
<dbReference type="OrthoDB" id="6158911at2759"/>
<protein>
    <recommendedName>
        <fullName evidence="2">Reverse transcriptase domain-containing protein</fullName>
    </recommendedName>
</protein>
<reference evidence="3 4" key="1">
    <citation type="submission" date="2020-06" db="EMBL/GenBank/DDBJ databases">
        <authorList>
            <person name="Li R."/>
            <person name="Bekaert M."/>
        </authorList>
    </citation>
    <scope>NUCLEOTIDE SEQUENCE [LARGE SCALE GENOMIC DNA]</scope>
    <source>
        <strain evidence="4">wild</strain>
    </source>
</reference>
<evidence type="ECO:0000259" key="2">
    <source>
        <dbReference type="PROSITE" id="PS50878"/>
    </source>
</evidence>
<dbReference type="InterPro" id="IPR043502">
    <property type="entry name" value="DNA/RNA_pol_sf"/>
</dbReference>
<feature type="coiled-coil region" evidence="1">
    <location>
        <begin position="63"/>
        <end position="90"/>
    </location>
</feature>
<evidence type="ECO:0000256" key="1">
    <source>
        <dbReference type="SAM" id="Coils"/>
    </source>
</evidence>
<proteinExistence type="predicted"/>
<gene>
    <name evidence="3" type="ORF">MCOR_34384</name>
</gene>
<accession>A0A6J8CUD4</accession>
<dbReference type="Pfam" id="PF00078">
    <property type="entry name" value="RVT_1"/>
    <property type="match status" value="1"/>
</dbReference>
<organism evidence="3 4">
    <name type="scientific">Mytilus coruscus</name>
    <name type="common">Sea mussel</name>
    <dbReference type="NCBI Taxonomy" id="42192"/>
    <lineage>
        <taxon>Eukaryota</taxon>
        <taxon>Metazoa</taxon>
        <taxon>Spiralia</taxon>
        <taxon>Lophotrochozoa</taxon>
        <taxon>Mollusca</taxon>
        <taxon>Bivalvia</taxon>
        <taxon>Autobranchia</taxon>
        <taxon>Pteriomorphia</taxon>
        <taxon>Mytilida</taxon>
        <taxon>Mytiloidea</taxon>
        <taxon>Mytilidae</taxon>
        <taxon>Mytilinae</taxon>
        <taxon>Mytilus</taxon>
    </lineage>
</organism>
<dbReference type="PROSITE" id="PS50878">
    <property type="entry name" value="RT_POL"/>
    <property type="match status" value="1"/>
</dbReference>
<feature type="domain" description="Reverse transcriptase" evidence="2">
    <location>
        <begin position="248"/>
        <end position="514"/>
    </location>
</feature>
<dbReference type="CDD" id="cd01650">
    <property type="entry name" value="RT_nLTR_like"/>
    <property type="match status" value="1"/>
</dbReference>
<keyword evidence="1" id="KW-0175">Coiled coil</keyword>
<keyword evidence="4" id="KW-1185">Reference proteome</keyword>
<evidence type="ECO:0000313" key="4">
    <source>
        <dbReference type="Proteomes" id="UP000507470"/>
    </source>
</evidence>
<dbReference type="SUPFAM" id="SSF56672">
    <property type="entry name" value="DNA/RNA polymerases"/>
    <property type="match status" value="1"/>
</dbReference>
<name>A0A6J8CUD4_MYTCO</name>